<sequence length="65" mass="6474">MRIRTALAAAALAAASLVGSAGLAAAAPAHDPGNFVITPVNQLAGDDIPPCYQDLYATPSATICH</sequence>
<evidence type="ECO:0000256" key="1">
    <source>
        <dbReference type="SAM" id="SignalP"/>
    </source>
</evidence>
<organism evidence="2 3">
    <name type="scientific">Streptomyces olivaceiscleroticus</name>
    <dbReference type="NCBI Taxonomy" id="68245"/>
    <lineage>
        <taxon>Bacteria</taxon>
        <taxon>Bacillati</taxon>
        <taxon>Actinomycetota</taxon>
        <taxon>Actinomycetes</taxon>
        <taxon>Kitasatosporales</taxon>
        <taxon>Streptomycetaceae</taxon>
        <taxon>Streptomyces</taxon>
    </lineage>
</organism>
<evidence type="ECO:0000313" key="3">
    <source>
        <dbReference type="Proteomes" id="UP001500909"/>
    </source>
</evidence>
<reference evidence="3" key="1">
    <citation type="journal article" date="2019" name="Int. J. Syst. Evol. Microbiol.">
        <title>The Global Catalogue of Microorganisms (GCM) 10K type strain sequencing project: providing services to taxonomists for standard genome sequencing and annotation.</title>
        <authorList>
            <consortium name="The Broad Institute Genomics Platform"/>
            <consortium name="The Broad Institute Genome Sequencing Center for Infectious Disease"/>
            <person name="Wu L."/>
            <person name="Ma J."/>
        </authorList>
    </citation>
    <scope>NUCLEOTIDE SEQUENCE [LARGE SCALE GENOMIC DNA]</scope>
    <source>
        <strain evidence="3">JCM 4805</strain>
    </source>
</reference>
<dbReference type="EMBL" id="BAAABY010000033">
    <property type="protein sequence ID" value="GAA0477602.1"/>
    <property type="molecule type" value="Genomic_DNA"/>
</dbReference>
<dbReference type="RefSeq" id="WP_346097199.1">
    <property type="nucleotide sequence ID" value="NZ_BAAABY010000033.1"/>
</dbReference>
<feature type="chain" id="PRO_5047318568" description="Chaplin domain-containing protein" evidence="1">
    <location>
        <begin position="27"/>
        <end position="65"/>
    </location>
</feature>
<protein>
    <recommendedName>
        <fullName evidence="4">Chaplin domain-containing protein</fullName>
    </recommendedName>
</protein>
<accession>A0ABP3KE39</accession>
<gene>
    <name evidence="2" type="ORF">GCM10010361_47640</name>
</gene>
<evidence type="ECO:0008006" key="4">
    <source>
        <dbReference type="Google" id="ProtNLM"/>
    </source>
</evidence>
<comment type="caution">
    <text evidence="2">The sequence shown here is derived from an EMBL/GenBank/DDBJ whole genome shotgun (WGS) entry which is preliminary data.</text>
</comment>
<evidence type="ECO:0000313" key="2">
    <source>
        <dbReference type="EMBL" id="GAA0477602.1"/>
    </source>
</evidence>
<dbReference type="Proteomes" id="UP001500909">
    <property type="component" value="Unassembled WGS sequence"/>
</dbReference>
<proteinExistence type="predicted"/>
<feature type="signal peptide" evidence="1">
    <location>
        <begin position="1"/>
        <end position="26"/>
    </location>
</feature>
<keyword evidence="1" id="KW-0732">Signal</keyword>
<keyword evidence="3" id="KW-1185">Reference proteome</keyword>
<name>A0ABP3KE39_9ACTN</name>